<keyword evidence="8 12" id="KW-0808">Transferase</keyword>
<keyword evidence="9 12" id="KW-0949">S-adenosyl-L-methionine</keyword>
<dbReference type="InterPro" id="IPR029028">
    <property type="entry name" value="Alpha/beta_knot_MTases"/>
</dbReference>
<evidence type="ECO:0000259" key="13">
    <source>
        <dbReference type="Pfam" id="PF04452"/>
    </source>
</evidence>
<dbReference type="InterPro" id="IPR046886">
    <property type="entry name" value="RsmE_MTase_dom"/>
</dbReference>
<dbReference type="InterPro" id="IPR006700">
    <property type="entry name" value="RsmE"/>
</dbReference>
<gene>
    <name evidence="15" type="ORF">FYJ43_06660</name>
</gene>
<dbReference type="PANTHER" id="PTHR30027:SF3">
    <property type="entry name" value="16S RRNA (URACIL(1498)-N(3))-METHYLTRANSFERASE"/>
    <property type="match status" value="1"/>
</dbReference>
<comment type="catalytic activity">
    <reaction evidence="11 12">
        <text>uridine(1498) in 16S rRNA + S-adenosyl-L-methionine = N(3)-methyluridine(1498) in 16S rRNA + S-adenosyl-L-homocysteine + H(+)</text>
        <dbReference type="Rhea" id="RHEA:42920"/>
        <dbReference type="Rhea" id="RHEA-COMP:10283"/>
        <dbReference type="Rhea" id="RHEA-COMP:10284"/>
        <dbReference type="ChEBI" id="CHEBI:15378"/>
        <dbReference type="ChEBI" id="CHEBI:57856"/>
        <dbReference type="ChEBI" id="CHEBI:59789"/>
        <dbReference type="ChEBI" id="CHEBI:65315"/>
        <dbReference type="ChEBI" id="CHEBI:74502"/>
        <dbReference type="EC" id="2.1.1.193"/>
    </reaction>
</comment>
<evidence type="ECO:0000256" key="12">
    <source>
        <dbReference type="PIRNR" id="PIRNR015601"/>
    </source>
</evidence>
<evidence type="ECO:0000256" key="2">
    <source>
        <dbReference type="ARBA" id="ARBA00005528"/>
    </source>
</evidence>
<evidence type="ECO:0000256" key="8">
    <source>
        <dbReference type="ARBA" id="ARBA00022679"/>
    </source>
</evidence>
<name>A0A7K0J6Y5_9ACTN</name>
<dbReference type="GO" id="GO:0070475">
    <property type="term" value="P:rRNA base methylation"/>
    <property type="evidence" value="ECO:0007669"/>
    <property type="project" value="TreeGrafter"/>
</dbReference>
<dbReference type="RefSeq" id="WP_154563062.1">
    <property type="nucleotide sequence ID" value="NZ_VUMG01000002.1"/>
</dbReference>
<dbReference type="NCBIfam" id="TIGR00046">
    <property type="entry name" value="RsmE family RNA methyltransferase"/>
    <property type="match status" value="1"/>
</dbReference>
<comment type="similarity">
    <text evidence="2 12">Belongs to the RNA methyltransferase RsmE family.</text>
</comment>
<dbReference type="Pfam" id="PF20260">
    <property type="entry name" value="PUA_4"/>
    <property type="match status" value="1"/>
</dbReference>
<evidence type="ECO:0000256" key="11">
    <source>
        <dbReference type="ARBA" id="ARBA00047944"/>
    </source>
</evidence>
<dbReference type="NCBIfam" id="NF008693">
    <property type="entry name" value="PRK11713.2-3"/>
    <property type="match status" value="1"/>
</dbReference>
<dbReference type="SUPFAM" id="SSF88697">
    <property type="entry name" value="PUA domain-like"/>
    <property type="match status" value="1"/>
</dbReference>
<evidence type="ECO:0000259" key="14">
    <source>
        <dbReference type="Pfam" id="PF20260"/>
    </source>
</evidence>
<organism evidence="15 16">
    <name type="scientific">Cutibacterium porci</name>
    <dbReference type="NCBI Taxonomy" id="2605781"/>
    <lineage>
        <taxon>Bacteria</taxon>
        <taxon>Bacillati</taxon>
        <taxon>Actinomycetota</taxon>
        <taxon>Actinomycetes</taxon>
        <taxon>Propionibacteriales</taxon>
        <taxon>Propionibacteriaceae</taxon>
        <taxon>Cutibacterium</taxon>
    </lineage>
</organism>
<dbReference type="Gene3D" id="3.40.1280.10">
    <property type="match status" value="1"/>
</dbReference>
<keyword evidence="6 12" id="KW-0698">rRNA processing</keyword>
<dbReference type="EMBL" id="VUMG01000002">
    <property type="protein sequence ID" value="MSS45726.1"/>
    <property type="molecule type" value="Genomic_DNA"/>
</dbReference>
<evidence type="ECO:0000256" key="10">
    <source>
        <dbReference type="ARBA" id="ARBA00025699"/>
    </source>
</evidence>
<dbReference type="EC" id="2.1.1.193" evidence="3 12"/>
<proteinExistence type="inferred from homology"/>
<evidence type="ECO:0000256" key="1">
    <source>
        <dbReference type="ARBA" id="ARBA00004496"/>
    </source>
</evidence>
<accession>A0A7K0J6Y5</accession>
<comment type="function">
    <text evidence="10 12">Specifically methylates the N3 position of the uracil ring of uridine 1498 (m3U1498) in 16S rRNA. Acts on the fully assembled 30S ribosomal subunit.</text>
</comment>
<comment type="subcellular location">
    <subcellularLocation>
        <location evidence="1 12">Cytoplasm</location>
    </subcellularLocation>
</comment>
<dbReference type="InterPro" id="IPR046887">
    <property type="entry name" value="RsmE_PUA-like"/>
</dbReference>
<evidence type="ECO:0000256" key="3">
    <source>
        <dbReference type="ARBA" id="ARBA00012328"/>
    </source>
</evidence>
<protein>
    <recommendedName>
        <fullName evidence="4 12">Ribosomal RNA small subunit methyltransferase E</fullName>
        <ecNumber evidence="3 12">2.1.1.193</ecNumber>
    </recommendedName>
</protein>
<feature type="domain" description="Ribosomal RNA small subunit methyltransferase E PUA-like" evidence="14">
    <location>
        <begin position="21"/>
        <end position="66"/>
    </location>
</feature>
<dbReference type="CDD" id="cd18084">
    <property type="entry name" value="RsmE-like"/>
    <property type="match status" value="1"/>
</dbReference>
<sequence>MSDPCFLGEVAAAAPGSVVKITGAEGHHAGSVRRIRVGESVLVTDGRGHAVRGPAIEVTKGSVSVEAVEILETAATAHRWVAVQALPKSDRAELAVATLTEMGVHEILAWQADRSIVRWKGDKQVKGVAKWQAAAREATKQSRRFIVPDVELAHTRNVVERIRHADAAYILHESATTPLVQQTLPASGEVIFIVGPEGGITDQEVEAFVSAGACPVTVSDGVLRTSTAGVVGLAQLRAMANFTANG</sequence>
<dbReference type="Proteomes" id="UP000466104">
    <property type="component" value="Unassembled WGS sequence"/>
</dbReference>
<dbReference type="SUPFAM" id="SSF75217">
    <property type="entry name" value="alpha/beta knot"/>
    <property type="match status" value="1"/>
</dbReference>
<dbReference type="PANTHER" id="PTHR30027">
    <property type="entry name" value="RIBOSOMAL RNA SMALL SUBUNIT METHYLTRANSFERASE E"/>
    <property type="match status" value="1"/>
</dbReference>
<evidence type="ECO:0000256" key="7">
    <source>
        <dbReference type="ARBA" id="ARBA00022603"/>
    </source>
</evidence>
<reference evidence="15 16" key="1">
    <citation type="submission" date="2019-08" db="EMBL/GenBank/DDBJ databases">
        <title>In-depth cultivation of the pig gut microbiome towards novel bacterial diversity and tailored functional studies.</title>
        <authorList>
            <person name="Wylensek D."/>
            <person name="Hitch T.C.A."/>
            <person name="Clavel T."/>
        </authorList>
    </citation>
    <scope>NUCLEOTIDE SEQUENCE [LARGE SCALE GENOMIC DNA]</scope>
    <source>
        <strain evidence="15 16">WCA-380-WT-3A</strain>
    </source>
</reference>
<dbReference type="Gene3D" id="2.40.240.20">
    <property type="entry name" value="Hypothetical PUA domain-like, domain 1"/>
    <property type="match status" value="1"/>
</dbReference>
<keyword evidence="7 12" id="KW-0489">Methyltransferase</keyword>
<evidence type="ECO:0000313" key="15">
    <source>
        <dbReference type="EMBL" id="MSS45726.1"/>
    </source>
</evidence>
<comment type="caution">
    <text evidence="15">The sequence shown here is derived from an EMBL/GenBank/DDBJ whole genome shotgun (WGS) entry which is preliminary data.</text>
</comment>
<keyword evidence="5 12" id="KW-0963">Cytoplasm</keyword>
<evidence type="ECO:0000256" key="6">
    <source>
        <dbReference type="ARBA" id="ARBA00022552"/>
    </source>
</evidence>
<keyword evidence="16" id="KW-1185">Reference proteome</keyword>
<dbReference type="GO" id="GO:0005737">
    <property type="term" value="C:cytoplasm"/>
    <property type="evidence" value="ECO:0007669"/>
    <property type="project" value="UniProtKB-SubCell"/>
</dbReference>
<evidence type="ECO:0000256" key="4">
    <source>
        <dbReference type="ARBA" id="ARBA00013673"/>
    </source>
</evidence>
<evidence type="ECO:0000256" key="5">
    <source>
        <dbReference type="ARBA" id="ARBA00022490"/>
    </source>
</evidence>
<feature type="domain" description="Ribosomal RNA small subunit methyltransferase E methyltransferase" evidence="13">
    <location>
        <begin position="81"/>
        <end position="235"/>
    </location>
</feature>
<evidence type="ECO:0000313" key="16">
    <source>
        <dbReference type="Proteomes" id="UP000466104"/>
    </source>
</evidence>
<dbReference type="GO" id="GO:0070042">
    <property type="term" value="F:rRNA (uridine-N3-)-methyltransferase activity"/>
    <property type="evidence" value="ECO:0007669"/>
    <property type="project" value="TreeGrafter"/>
</dbReference>
<dbReference type="PIRSF" id="PIRSF015601">
    <property type="entry name" value="MTase_slr0722"/>
    <property type="match status" value="1"/>
</dbReference>
<dbReference type="InterPro" id="IPR029026">
    <property type="entry name" value="tRNA_m1G_MTases_N"/>
</dbReference>
<dbReference type="AlphaFoldDB" id="A0A7K0J6Y5"/>
<evidence type="ECO:0000256" key="9">
    <source>
        <dbReference type="ARBA" id="ARBA00022691"/>
    </source>
</evidence>
<dbReference type="Pfam" id="PF04452">
    <property type="entry name" value="Methyltrans_RNA"/>
    <property type="match status" value="1"/>
</dbReference>
<dbReference type="InterPro" id="IPR015947">
    <property type="entry name" value="PUA-like_sf"/>
</dbReference>